<proteinExistence type="predicted"/>
<name>A0A699YC11_HAELA</name>
<keyword evidence="2" id="KW-1185">Reference proteome</keyword>
<feature type="non-terminal residue" evidence="1">
    <location>
        <position position="1"/>
    </location>
</feature>
<reference evidence="1 2" key="1">
    <citation type="submission" date="2020-02" db="EMBL/GenBank/DDBJ databases">
        <title>Draft genome sequence of Haematococcus lacustris strain NIES-144.</title>
        <authorList>
            <person name="Morimoto D."/>
            <person name="Nakagawa S."/>
            <person name="Yoshida T."/>
            <person name="Sawayama S."/>
        </authorList>
    </citation>
    <scope>NUCLEOTIDE SEQUENCE [LARGE SCALE GENOMIC DNA]</scope>
    <source>
        <strain evidence="1 2">NIES-144</strain>
    </source>
</reference>
<protein>
    <submittedName>
        <fullName evidence="1">Uncharacterized protein</fullName>
    </submittedName>
</protein>
<evidence type="ECO:0000313" key="1">
    <source>
        <dbReference type="EMBL" id="GFH06865.1"/>
    </source>
</evidence>
<evidence type="ECO:0000313" key="2">
    <source>
        <dbReference type="Proteomes" id="UP000485058"/>
    </source>
</evidence>
<feature type="non-terminal residue" evidence="1">
    <location>
        <position position="40"/>
    </location>
</feature>
<organism evidence="1 2">
    <name type="scientific">Haematococcus lacustris</name>
    <name type="common">Green alga</name>
    <name type="synonym">Haematococcus pluvialis</name>
    <dbReference type="NCBI Taxonomy" id="44745"/>
    <lineage>
        <taxon>Eukaryota</taxon>
        <taxon>Viridiplantae</taxon>
        <taxon>Chlorophyta</taxon>
        <taxon>core chlorophytes</taxon>
        <taxon>Chlorophyceae</taxon>
        <taxon>CS clade</taxon>
        <taxon>Chlamydomonadales</taxon>
        <taxon>Haematococcaceae</taxon>
        <taxon>Haematococcus</taxon>
    </lineage>
</organism>
<dbReference type="AlphaFoldDB" id="A0A699YC11"/>
<dbReference type="EMBL" id="BLLF01000060">
    <property type="protein sequence ID" value="GFH06865.1"/>
    <property type="molecule type" value="Genomic_DNA"/>
</dbReference>
<sequence>RGSPCTLFPGSGDDKVAAWVSQMIGKMGVLEQQLQGVKQQ</sequence>
<comment type="caution">
    <text evidence="1">The sequence shown here is derived from an EMBL/GenBank/DDBJ whole genome shotgun (WGS) entry which is preliminary data.</text>
</comment>
<accession>A0A699YC11</accession>
<dbReference type="Proteomes" id="UP000485058">
    <property type="component" value="Unassembled WGS sequence"/>
</dbReference>
<gene>
    <name evidence="1" type="ORF">HaLaN_01575</name>
</gene>